<dbReference type="Pfam" id="PF12654">
    <property type="entry name" value="DUF3786"/>
    <property type="match status" value="1"/>
</dbReference>
<organism evidence="2">
    <name type="scientific">marine sediment metagenome</name>
    <dbReference type="NCBI Taxonomy" id="412755"/>
    <lineage>
        <taxon>unclassified sequences</taxon>
        <taxon>metagenomes</taxon>
        <taxon>ecological metagenomes</taxon>
    </lineage>
</organism>
<accession>X0WWG1</accession>
<protein>
    <recommendedName>
        <fullName evidence="1">DUF3786 domain-containing protein</fullName>
    </recommendedName>
</protein>
<feature type="non-terminal residue" evidence="2">
    <location>
        <position position="1"/>
    </location>
</feature>
<dbReference type="AlphaFoldDB" id="X0WWG1"/>
<evidence type="ECO:0000259" key="1">
    <source>
        <dbReference type="Pfam" id="PF12654"/>
    </source>
</evidence>
<evidence type="ECO:0000313" key="2">
    <source>
        <dbReference type="EMBL" id="GAG35005.1"/>
    </source>
</evidence>
<proteinExistence type="predicted"/>
<sequence>GASFDEGRFTVPFFHRSFTVHIPEVKVAEVASDTPPPRLLEILLMHYLVNADGTPISGMWVTYRHLPGAYLFEQRFTNMALRPLLESFGNDADGFRQAALSIGGRPMTRTGDAAFRFLALPKIPMGCILYLGDDEVSPSINMLFDAVAPHYLPTEDLSYLGLYLSAELRGHKTSSNCEEGHLNKD</sequence>
<comment type="caution">
    <text evidence="2">The sequence shown here is derived from an EMBL/GenBank/DDBJ whole genome shotgun (WGS) entry which is preliminary data.</text>
</comment>
<name>X0WWG1_9ZZZZ</name>
<feature type="domain" description="DUF3786" evidence="1">
    <location>
        <begin position="1"/>
        <end position="165"/>
    </location>
</feature>
<dbReference type="EMBL" id="BARS01045642">
    <property type="protein sequence ID" value="GAG35005.1"/>
    <property type="molecule type" value="Genomic_DNA"/>
</dbReference>
<gene>
    <name evidence="2" type="ORF">S01H1_68807</name>
</gene>
<reference evidence="2" key="1">
    <citation type="journal article" date="2014" name="Front. Microbiol.">
        <title>High frequency of phylogenetically diverse reductive dehalogenase-homologous genes in deep subseafloor sedimentary metagenomes.</title>
        <authorList>
            <person name="Kawai M."/>
            <person name="Futagami T."/>
            <person name="Toyoda A."/>
            <person name="Takaki Y."/>
            <person name="Nishi S."/>
            <person name="Hori S."/>
            <person name="Arai W."/>
            <person name="Tsubouchi T."/>
            <person name="Morono Y."/>
            <person name="Uchiyama I."/>
            <person name="Ito T."/>
            <person name="Fujiyama A."/>
            <person name="Inagaki F."/>
            <person name="Takami H."/>
        </authorList>
    </citation>
    <scope>NUCLEOTIDE SEQUENCE</scope>
    <source>
        <strain evidence="2">Expedition CK06-06</strain>
    </source>
</reference>
<dbReference type="InterPro" id="IPR024264">
    <property type="entry name" value="DUF3786"/>
</dbReference>